<evidence type="ECO:0000313" key="2">
    <source>
        <dbReference type="EMBL" id="SIT89341.1"/>
    </source>
</evidence>
<dbReference type="STRING" id="287098.SAMN05421665_2932"/>
<evidence type="ECO:0000313" key="3">
    <source>
        <dbReference type="Proteomes" id="UP000186997"/>
    </source>
</evidence>
<dbReference type="OrthoDB" id="7651521at2"/>
<dbReference type="Proteomes" id="UP000186997">
    <property type="component" value="Unassembled WGS sequence"/>
</dbReference>
<dbReference type="PIRSF" id="PIRSF029543">
    <property type="entry name" value="UCP029543"/>
    <property type="match status" value="1"/>
</dbReference>
<reference evidence="3" key="1">
    <citation type="submission" date="2017-01" db="EMBL/GenBank/DDBJ databases">
        <authorList>
            <person name="Varghese N."/>
            <person name="Submissions S."/>
        </authorList>
    </citation>
    <scope>NUCLEOTIDE SEQUENCE [LARGE SCALE GENOMIC DNA]</scope>
    <source>
        <strain evidence="3">DSM 29591</strain>
    </source>
</reference>
<dbReference type="EMBL" id="FTPR01000002">
    <property type="protein sequence ID" value="SIT89341.1"/>
    <property type="molecule type" value="Genomic_DNA"/>
</dbReference>
<keyword evidence="1" id="KW-0472">Membrane</keyword>
<dbReference type="NCBIfam" id="NF033919">
    <property type="entry name" value="PA2779_fam"/>
    <property type="match status" value="1"/>
</dbReference>
<keyword evidence="3" id="KW-1185">Reference proteome</keyword>
<dbReference type="InterPro" id="IPR046735">
    <property type="entry name" value="PA2779-like"/>
</dbReference>
<dbReference type="InterPro" id="IPR016924">
    <property type="entry name" value="UCP029543"/>
</dbReference>
<evidence type="ECO:0008006" key="4">
    <source>
        <dbReference type="Google" id="ProtNLM"/>
    </source>
</evidence>
<feature type="transmembrane region" description="Helical" evidence="1">
    <location>
        <begin position="103"/>
        <end position="126"/>
    </location>
</feature>
<dbReference type="Pfam" id="PF20332">
    <property type="entry name" value="DUF6627"/>
    <property type="match status" value="1"/>
</dbReference>
<gene>
    <name evidence="2" type="ORF">SAMN05421665_2932</name>
</gene>
<accession>A0A1R3XDG1</accession>
<evidence type="ECO:0000256" key="1">
    <source>
        <dbReference type="SAM" id="Phobius"/>
    </source>
</evidence>
<proteinExistence type="predicted"/>
<name>A0A1R3XDG1_9RHOB</name>
<keyword evidence="1" id="KW-1133">Transmembrane helix</keyword>
<organism evidence="2 3">
    <name type="scientific">Yoonia rosea</name>
    <dbReference type="NCBI Taxonomy" id="287098"/>
    <lineage>
        <taxon>Bacteria</taxon>
        <taxon>Pseudomonadati</taxon>
        <taxon>Pseudomonadota</taxon>
        <taxon>Alphaproteobacteria</taxon>
        <taxon>Rhodobacterales</taxon>
        <taxon>Paracoccaceae</taxon>
        <taxon>Yoonia</taxon>
    </lineage>
</organism>
<sequence length="133" mass="14370">MGFLNLSKKGIAIALSAQMVLATQAVTMAQAEMLGTDAAISKYTALANRNALMDEMQRDEVRAEIEALGVDPAEAEARLAALSDAEIATMLTQMENDSAGADIVGTLFTIFVILLVTDLLCFTRFFNFTRCVR</sequence>
<dbReference type="AlphaFoldDB" id="A0A1R3XDG1"/>
<protein>
    <recommendedName>
        <fullName evidence="4">PA2779 family protein</fullName>
    </recommendedName>
</protein>
<keyword evidence="1" id="KW-0812">Transmembrane</keyword>